<dbReference type="InterPro" id="IPR045913">
    <property type="entry name" value="TBC20/Gyp8-like"/>
</dbReference>
<dbReference type="PANTHER" id="PTHR20913">
    <property type="entry name" value="TBC1 DOMAIN FAMILY MEMBER 20/GTPASE"/>
    <property type="match status" value="1"/>
</dbReference>
<evidence type="ECO:0000313" key="4">
    <source>
        <dbReference type="EMBL" id="ORX56244.1"/>
    </source>
</evidence>
<dbReference type="PANTHER" id="PTHR20913:SF7">
    <property type="entry name" value="RE60063P"/>
    <property type="match status" value="1"/>
</dbReference>
<reference evidence="4 5" key="1">
    <citation type="submission" date="2016-07" db="EMBL/GenBank/DDBJ databases">
        <title>Pervasive Adenine N6-methylation of Active Genes in Fungi.</title>
        <authorList>
            <consortium name="DOE Joint Genome Institute"/>
            <person name="Mondo S.J."/>
            <person name="Dannebaum R.O."/>
            <person name="Kuo R.C."/>
            <person name="Labutti K."/>
            <person name="Haridas S."/>
            <person name="Kuo A."/>
            <person name="Salamov A."/>
            <person name="Ahrendt S.R."/>
            <person name="Lipzen A."/>
            <person name="Sullivan W."/>
            <person name="Andreopoulos W.B."/>
            <person name="Clum A."/>
            <person name="Lindquist E."/>
            <person name="Daum C."/>
            <person name="Ramamoorthy G.K."/>
            <person name="Gryganskyi A."/>
            <person name="Culley D."/>
            <person name="Magnuson J.K."/>
            <person name="James T.Y."/>
            <person name="O'Malley M.A."/>
            <person name="Stajich J.E."/>
            <person name="Spatafora J.W."/>
            <person name="Visel A."/>
            <person name="Grigoriev I.V."/>
        </authorList>
    </citation>
    <scope>NUCLEOTIDE SEQUENCE [LARGE SCALE GENOMIC DNA]</scope>
    <source>
        <strain evidence="4 5">NRRL 3301</strain>
    </source>
</reference>
<dbReference type="STRING" id="101127.A0A1X2GL31"/>
<dbReference type="SMART" id="SM00164">
    <property type="entry name" value="TBC"/>
    <property type="match status" value="1"/>
</dbReference>
<keyword evidence="2" id="KW-1133">Transmembrane helix</keyword>
<dbReference type="OrthoDB" id="206700at2759"/>
<dbReference type="GO" id="GO:0006888">
    <property type="term" value="P:endoplasmic reticulum to Golgi vesicle-mediated transport"/>
    <property type="evidence" value="ECO:0007669"/>
    <property type="project" value="TreeGrafter"/>
</dbReference>
<evidence type="ECO:0000256" key="1">
    <source>
        <dbReference type="ARBA" id="ARBA00022468"/>
    </source>
</evidence>
<comment type="caution">
    <text evidence="4">The sequence shown here is derived from an EMBL/GenBank/DDBJ whole genome shotgun (WGS) entry which is preliminary data.</text>
</comment>
<keyword evidence="1" id="KW-0343">GTPase activation</keyword>
<dbReference type="GO" id="GO:0005789">
    <property type="term" value="C:endoplasmic reticulum membrane"/>
    <property type="evidence" value="ECO:0007669"/>
    <property type="project" value="TreeGrafter"/>
</dbReference>
<dbReference type="InterPro" id="IPR000195">
    <property type="entry name" value="Rab-GAP-TBC_dom"/>
</dbReference>
<name>A0A1X2GL31_9FUNG</name>
<dbReference type="Proteomes" id="UP000242146">
    <property type="component" value="Unassembled WGS sequence"/>
</dbReference>
<feature type="transmembrane region" description="Helical" evidence="2">
    <location>
        <begin position="228"/>
        <end position="248"/>
    </location>
</feature>
<feature type="transmembrane region" description="Helical" evidence="2">
    <location>
        <begin position="362"/>
        <end position="383"/>
    </location>
</feature>
<dbReference type="InterPro" id="IPR035969">
    <property type="entry name" value="Rab-GAP_TBC_sf"/>
</dbReference>
<proteinExistence type="predicted"/>
<dbReference type="AlphaFoldDB" id="A0A1X2GL31"/>
<dbReference type="EMBL" id="MCGT01000010">
    <property type="protein sequence ID" value="ORX56244.1"/>
    <property type="molecule type" value="Genomic_DNA"/>
</dbReference>
<feature type="domain" description="Rab-GAP TBC" evidence="3">
    <location>
        <begin position="50"/>
        <end position="235"/>
    </location>
</feature>
<keyword evidence="2" id="KW-0472">Membrane</keyword>
<organism evidence="4 5">
    <name type="scientific">Hesseltinella vesiculosa</name>
    <dbReference type="NCBI Taxonomy" id="101127"/>
    <lineage>
        <taxon>Eukaryota</taxon>
        <taxon>Fungi</taxon>
        <taxon>Fungi incertae sedis</taxon>
        <taxon>Mucoromycota</taxon>
        <taxon>Mucoromycotina</taxon>
        <taxon>Mucoromycetes</taxon>
        <taxon>Mucorales</taxon>
        <taxon>Cunninghamellaceae</taxon>
        <taxon>Hesseltinella</taxon>
    </lineage>
</organism>
<dbReference type="PROSITE" id="PS50086">
    <property type="entry name" value="TBC_RABGAP"/>
    <property type="match status" value="1"/>
</dbReference>
<dbReference type="SUPFAM" id="SSF47923">
    <property type="entry name" value="Ypt/Rab-GAP domain of gyp1p"/>
    <property type="match status" value="2"/>
</dbReference>
<sequence length="389" mass="44946">MAKKRNTAKRSKKKEKKEDIYAQKRIEILDAIHLNDIQRLRQLGKDPGGFLTNKLRQKAWSLLLLHPNWKKPPRKQPPLAHKDESQVQLDVVRSFNVYPSRIDNKTKASLKRHLSHVIVSVLRAYPDLHYYQGFHDICTVFLLVYEEHQHVHELVCLAALFYLRDAMLESLEPVLKQLHLLDALFKLEDEQLHQHLQDQGVLPFYCLSWVITWFSHDLDRLSNVTRLFDLFLCSNPIMPIFVSAALVLQFRDRVLKLDDASLIHHTLSKLPQQSFDLEHLIAHAVQMSDHWSPLQLQEIASQPLDDVSTINTFSTHWKPSAVDDHRQVRVDEACSILKLLPEERIPLPLATKASAPLPWKQLLVTTTFSLGTLAVFTLSYTFLNKSAAL</sequence>
<protein>
    <submittedName>
        <fullName evidence="4">RabGAP/TBC</fullName>
    </submittedName>
</protein>
<keyword evidence="2" id="KW-0812">Transmembrane</keyword>
<evidence type="ECO:0000256" key="2">
    <source>
        <dbReference type="SAM" id="Phobius"/>
    </source>
</evidence>
<accession>A0A1X2GL31</accession>
<dbReference type="Pfam" id="PF00566">
    <property type="entry name" value="RabGAP-TBC"/>
    <property type="match status" value="1"/>
</dbReference>
<keyword evidence="5" id="KW-1185">Reference proteome</keyword>
<dbReference type="GO" id="GO:0005096">
    <property type="term" value="F:GTPase activator activity"/>
    <property type="evidence" value="ECO:0007669"/>
    <property type="project" value="UniProtKB-KW"/>
</dbReference>
<gene>
    <name evidence="4" type="ORF">DM01DRAFT_1303677</name>
</gene>
<dbReference type="Gene3D" id="1.10.8.1310">
    <property type="match status" value="1"/>
</dbReference>
<evidence type="ECO:0000313" key="5">
    <source>
        <dbReference type="Proteomes" id="UP000242146"/>
    </source>
</evidence>
<dbReference type="Gene3D" id="1.10.472.80">
    <property type="entry name" value="Ypt/Rab-GAP domain of gyp1p, domain 3"/>
    <property type="match status" value="1"/>
</dbReference>
<evidence type="ECO:0000259" key="3">
    <source>
        <dbReference type="PROSITE" id="PS50086"/>
    </source>
</evidence>